<feature type="transmembrane region" description="Helical" evidence="22">
    <location>
        <begin position="599"/>
        <end position="616"/>
    </location>
</feature>
<feature type="region of interest" description="Disordered" evidence="21">
    <location>
        <begin position="1261"/>
        <end position="1291"/>
    </location>
</feature>
<feature type="transmembrane region" description="Helical" evidence="22">
    <location>
        <begin position="708"/>
        <end position="728"/>
    </location>
</feature>
<evidence type="ECO:0000256" key="17">
    <source>
        <dbReference type="ARBA" id="ARBA00023180"/>
    </source>
</evidence>
<dbReference type="GO" id="GO:0032933">
    <property type="term" value="P:SREBP signaling pathway"/>
    <property type="evidence" value="ECO:0007669"/>
    <property type="project" value="InterPro"/>
</dbReference>
<evidence type="ECO:0000313" key="24">
    <source>
        <dbReference type="EMBL" id="KAJ1926300.1"/>
    </source>
</evidence>
<evidence type="ECO:0000256" key="22">
    <source>
        <dbReference type="SAM" id="Phobius"/>
    </source>
</evidence>
<comment type="caution">
    <text evidence="24">The sequence shown here is derived from an EMBL/GenBank/DDBJ whole genome shotgun (WGS) entry which is preliminary data.</text>
</comment>
<keyword evidence="8 22" id="KW-0812">Transmembrane</keyword>
<dbReference type="PROSITE" id="PS50156">
    <property type="entry name" value="SSD"/>
    <property type="match status" value="1"/>
</dbReference>
<dbReference type="GO" id="GO:0000139">
    <property type="term" value="C:Golgi membrane"/>
    <property type="evidence" value="ECO:0007669"/>
    <property type="project" value="UniProtKB-SubCell"/>
</dbReference>
<evidence type="ECO:0000256" key="16">
    <source>
        <dbReference type="ARBA" id="ARBA00023166"/>
    </source>
</evidence>
<dbReference type="GO" id="GO:0032934">
    <property type="term" value="F:sterol binding"/>
    <property type="evidence" value="ECO:0007669"/>
    <property type="project" value="InterPro"/>
</dbReference>
<evidence type="ECO:0000256" key="3">
    <source>
        <dbReference type="ARBA" id="ARBA00004653"/>
    </source>
</evidence>
<dbReference type="Proteomes" id="UP001150569">
    <property type="component" value="Unassembled WGS sequence"/>
</dbReference>
<dbReference type="PROSITE" id="PS50082">
    <property type="entry name" value="WD_REPEATS_2"/>
    <property type="match status" value="1"/>
</dbReference>
<evidence type="ECO:0000256" key="15">
    <source>
        <dbReference type="ARBA" id="ARBA00023136"/>
    </source>
</evidence>
<dbReference type="InterPro" id="IPR030225">
    <property type="entry name" value="SCAP"/>
</dbReference>
<feature type="transmembrane region" description="Helical" evidence="22">
    <location>
        <begin position="425"/>
        <end position="449"/>
    </location>
</feature>
<reference evidence="24" key="1">
    <citation type="submission" date="2022-07" db="EMBL/GenBank/DDBJ databases">
        <title>Phylogenomic reconstructions and comparative analyses of Kickxellomycotina fungi.</title>
        <authorList>
            <person name="Reynolds N.K."/>
            <person name="Stajich J.E."/>
            <person name="Barry K."/>
            <person name="Grigoriev I.V."/>
            <person name="Crous P."/>
            <person name="Smith M.E."/>
        </authorList>
    </citation>
    <scope>NUCLEOTIDE SEQUENCE</scope>
    <source>
        <strain evidence="24">RSA 861</strain>
    </source>
</reference>
<keyword evidence="15 22" id="KW-0472">Membrane</keyword>
<name>A0A9W8AH34_9FUNG</name>
<keyword evidence="6" id="KW-0153">Cholesterol metabolism</keyword>
<dbReference type="Pfam" id="PF12349">
    <property type="entry name" value="Sterol-sensing"/>
    <property type="match status" value="1"/>
</dbReference>
<dbReference type="GO" id="GO:0005789">
    <property type="term" value="C:endoplasmic reticulum membrane"/>
    <property type="evidence" value="ECO:0007669"/>
    <property type="project" value="UniProtKB-SubCell"/>
</dbReference>
<evidence type="ECO:0000256" key="13">
    <source>
        <dbReference type="ARBA" id="ARBA00023098"/>
    </source>
</evidence>
<evidence type="ECO:0000256" key="9">
    <source>
        <dbReference type="ARBA" id="ARBA00022737"/>
    </source>
</evidence>
<evidence type="ECO:0000256" key="11">
    <source>
        <dbReference type="ARBA" id="ARBA00022989"/>
    </source>
</evidence>
<dbReference type="OrthoDB" id="6510177at2759"/>
<evidence type="ECO:0000256" key="21">
    <source>
        <dbReference type="SAM" id="MobiDB-lite"/>
    </source>
</evidence>
<feature type="compositionally biased region" description="Low complexity" evidence="21">
    <location>
        <begin position="554"/>
        <end position="564"/>
    </location>
</feature>
<keyword evidence="10" id="KW-0256">Endoplasmic reticulum</keyword>
<dbReference type="InterPro" id="IPR015943">
    <property type="entry name" value="WD40/YVTN_repeat-like_dom_sf"/>
</dbReference>
<dbReference type="SUPFAM" id="SSF50978">
    <property type="entry name" value="WD40 repeat-like"/>
    <property type="match status" value="1"/>
</dbReference>
<feature type="compositionally biased region" description="Polar residues" evidence="21">
    <location>
        <begin position="1261"/>
        <end position="1272"/>
    </location>
</feature>
<evidence type="ECO:0000256" key="18">
    <source>
        <dbReference type="ARBA" id="ARBA00023221"/>
    </source>
</evidence>
<feature type="transmembrane region" description="Helical" evidence="22">
    <location>
        <begin position="357"/>
        <end position="377"/>
    </location>
</feature>
<keyword evidence="11 22" id="KW-1133">Transmembrane helix</keyword>
<dbReference type="GO" id="GO:0045540">
    <property type="term" value="P:regulation of cholesterol biosynthetic process"/>
    <property type="evidence" value="ECO:0007669"/>
    <property type="project" value="TreeGrafter"/>
</dbReference>
<feature type="region of interest" description="Disordered" evidence="21">
    <location>
        <begin position="536"/>
        <end position="567"/>
    </location>
</feature>
<evidence type="ECO:0000256" key="19">
    <source>
        <dbReference type="ARBA" id="ARBA00045958"/>
    </source>
</evidence>
<protein>
    <recommendedName>
        <fullName evidence="5">Sterol regulatory element-binding protein cleavage-activating protein</fullName>
    </recommendedName>
</protein>
<feature type="region of interest" description="Disordered" evidence="21">
    <location>
        <begin position="1477"/>
        <end position="1566"/>
    </location>
</feature>
<evidence type="ECO:0000313" key="25">
    <source>
        <dbReference type="Proteomes" id="UP001150569"/>
    </source>
</evidence>
<dbReference type="GO" id="GO:0008203">
    <property type="term" value="P:cholesterol metabolic process"/>
    <property type="evidence" value="ECO:0007669"/>
    <property type="project" value="UniProtKB-KW"/>
</dbReference>
<keyword evidence="18" id="KW-0753">Steroid metabolism</keyword>
<evidence type="ECO:0000256" key="1">
    <source>
        <dbReference type="ARBA" id="ARBA00004477"/>
    </source>
</evidence>
<accession>A0A9W8AH34</accession>
<keyword evidence="7 20" id="KW-0853">WD repeat</keyword>
<dbReference type="Gene3D" id="2.130.10.10">
    <property type="entry name" value="YVTN repeat-like/Quinoprotein amine dehydrogenase"/>
    <property type="match status" value="1"/>
</dbReference>
<feature type="repeat" description="WD" evidence="20">
    <location>
        <begin position="1041"/>
        <end position="1083"/>
    </location>
</feature>
<feature type="region of interest" description="Disordered" evidence="21">
    <location>
        <begin position="1198"/>
        <end position="1223"/>
    </location>
</feature>
<keyword evidence="25" id="KW-1185">Reference proteome</keyword>
<gene>
    <name evidence="24" type="ORF">IWQ60_003920</name>
</gene>
<dbReference type="PANTHER" id="PTHR46378">
    <property type="entry name" value="STEROL REGULATORY ELEMENT-BINDING PROTEIN CLEAVAGE-ACTIVATING PROTEIN"/>
    <property type="match status" value="1"/>
</dbReference>
<evidence type="ECO:0000256" key="20">
    <source>
        <dbReference type="PROSITE-ProRule" id="PRU00221"/>
    </source>
</evidence>
<dbReference type="InterPro" id="IPR053958">
    <property type="entry name" value="HMGCR/SNAP/NPC1-like_SSD"/>
</dbReference>
<feature type="compositionally biased region" description="Pro residues" evidence="21">
    <location>
        <begin position="1277"/>
        <end position="1288"/>
    </location>
</feature>
<dbReference type="SMART" id="SM00320">
    <property type="entry name" value="WD40"/>
    <property type="match status" value="2"/>
</dbReference>
<dbReference type="InterPro" id="IPR000731">
    <property type="entry name" value="SSD"/>
</dbReference>
<evidence type="ECO:0000256" key="7">
    <source>
        <dbReference type="ARBA" id="ARBA00022574"/>
    </source>
</evidence>
<evidence type="ECO:0000256" key="14">
    <source>
        <dbReference type="ARBA" id="ARBA00023121"/>
    </source>
</evidence>
<evidence type="ECO:0000256" key="2">
    <source>
        <dbReference type="ARBA" id="ARBA00004557"/>
    </source>
</evidence>
<evidence type="ECO:0000256" key="6">
    <source>
        <dbReference type="ARBA" id="ARBA00022548"/>
    </source>
</evidence>
<feature type="domain" description="SSD" evidence="23">
    <location>
        <begin position="360"/>
        <end position="518"/>
    </location>
</feature>
<sequence>MRSSAAAHGTPQTVWQRYFYRHGRFFATYQASMLLLTVACIAVLILPPFFHLVHTAWVRREIPYTFTPISSYLRDANFFARANAEPMLLWQTVKLAPSLAAVNTSAEGDGGARVPTSRDTLYSLTRSSLSYLLRFQHLLETCEVSLAEVEALSRDSDLDKAPVPYEPQLPHPLDSPVFRLSDICYRTTPEARCLVLSPAVYWDYNQQQLMEDPDLAATVRRRSADLVSARGVHAPPEMLWENLRLGGNDPTAATSCTDGHPGCPAIDTVSSPLPIPVTVEGFHLAVAAVETWSHSVPARAVLQTLIHHVVARLDAVPLNCTGSDDAFKCPTLPPATLHLDPRDRTVRALFQTDYSKFAVEHYFLAVGCLGLFAYIYYTFYRLDLVKSKIWLGIATTLMLVCSMFLALTICTSVSRAHPLLPWEILPFFVIIVGVENVHAITQSVVQLPFDLPVRERIGLGLSHVGPTMLFRLLAEVAGLTLGVGLSTEIVREFCIFLILSIIVDFVFQVTFFITVLSIDIRRLELSDLYHRRRQSHSGGEHASTADPTHPHTLAAASSSSTSSSGFRGRPYDKSFSAMLLRAPAIVFRHLHRLWMRQRAYSIFLLVAFVGLLYYLYDHTSHAVNIIFPAQENAFISNLLLRDSAQILGQVMAGFHSIEVSRRLVVRYLLSYPTHRAYLQALPAAAAVGSRGGEAHALWTTASLGRWGLILRPLALVIDVVAAGLPALIRRWSLPYWLVVIWAAVAMVLVVLAVRGIIRGRGYRPTPHPLWRLLAPVGLATASHGPDVRIDHAGAVDLNPGFLTDLRALRPWGRHHVLTISQDGICALQTMRDLAGYVSGGPVFSRWRTVAEADRMATPPSLLAGLPADLTHRRSDPRFATDYSRRWGALTLDGLKVYLWAASAESSTTTNVEGTFFSVPTADVAHTLGPVTCLALLHNVGANDRWELHSEPPSAPAMRKPLTSTPVLAVGRANGSLEFYVIDEVACNVQRMAEARLPSAPCAQVWASANYSVCADLAGGIHVLYLAQTPGLPATLSALYSLDVQRDSVTALTLTPTCPDLLITGHRSGAVHIWNLATAYHVTALSRGGSRPGSPNLPDLNTFAWPPASLSGTASTGPSSLPYPTATSPFPAPFALPSTTPGADGHVAVLGSPHHTAAVRRLLVYPELNGLRNVTRLFVVSAGDDSTAHVWQITREEYYQRPPSPSSSATFQPTGPDHASSRSLDLSPILSFTTASGDQTTGTTDGGALASLAAVPAAIPATLTSAPPKSPRQTTAPPDSPTAPSPPPHTYRRKSWHREMMAGRLPLSLAATVASGAPLGLSALHLVTVSQPGSTTVAHWGNWLVGVCHSPAVDPASATPDPLATHSVDNGTAAGRSPATAPPAPSTTPDSNDPASARLTWSLWLLNLVDLRLSDDDKMRQQLDHSYAVCRFPLASTTRTATSSLGELLAGTPWFGAAPQATGAATLPSSTAYVGTVSSIGSRKRRVTPGGPPLADTLGNLESCDSGPSHRPGTPSPTSRGLPGGWSRVGSGEGDTVEMQPLSPTAGPSRTVAPTAEDPAGPIPEAVSTVLPPAATGPVLQMSRVATSARPTPYVKVLGDPQLPFTSIHQLSIIGSPAVAEPGNPRGPQSFVVLIGIGNLVRCLPVDIGQ</sequence>
<organism evidence="24 25">
    <name type="scientific">Tieghemiomyces parasiticus</name>
    <dbReference type="NCBI Taxonomy" id="78921"/>
    <lineage>
        <taxon>Eukaryota</taxon>
        <taxon>Fungi</taxon>
        <taxon>Fungi incertae sedis</taxon>
        <taxon>Zoopagomycota</taxon>
        <taxon>Kickxellomycotina</taxon>
        <taxon>Dimargaritomycetes</taxon>
        <taxon>Dimargaritales</taxon>
        <taxon>Dimargaritaceae</taxon>
        <taxon>Tieghemiomyces</taxon>
    </lineage>
</organism>
<evidence type="ECO:0000256" key="4">
    <source>
        <dbReference type="ARBA" id="ARBA00007410"/>
    </source>
</evidence>
<evidence type="ECO:0000256" key="10">
    <source>
        <dbReference type="ARBA" id="ARBA00022824"/>
    </source>
</evidence>
<comment type="similarity">
    <text evidence="4">Belongs to the WD repeat SCAP family.</text>
</comment>
<feature type="transmembrane region" description="Helical" evidence="22">
    <location>
        <begin position="389"/>
        <end position="413"/>
    </location>
</feature>
<keyword evidence="9" id="KW-0677">Repeat</keyword>
<keyword evidence="16" id="KW-1207">Sterol metabolism</keyword>
<feature type="transmembrane region" description="Helical" evidence="22">
    <location>
        <begin position="734"/>
        <end position="753"/>
    </location>
</feature>
<feature type="region of interest" description="Disordered" evidence="21">
    <location>
        <begin position="1355"/>
        <end position="1393"/>
    </location>
</feature>
<evidence type="ECO:0000256" key="5">
    <source>
        <dbReference type="ARBA" id="ARBA00019541"/>
    </source>
</evidence>
<dbReference type="GO" id="GO:0012507">
    <property type="term" value="C:ER to Golgi transport vesicle membrane"/>
    <property type="evidence" value="ECO:0007669"/>
    <property type="project" value="UniProtKB-SubCell"/>
</dbReference>
<keyword evidence="14" id="KW-0446">Lipid-binding</keyword>
<keyword evidence="13" id="KW-0443">Lipid metabolism</keyword>
<keyword evidence="12" id="KW-0333">Golgi apparatus</keyword>
<dbReference type="InterPro" id="IPR036322">
    <property type="entry name" value="WD40_repeat_dom_sf"/>
</dbReference>
<dbReference type="InterPro" id="IPR001680">
    <property type="entry name" value="WD40_rpt"/>
</dbReference>
<comment type="function">
    <text evidence="19">Escort protein required for cholesterol as well as lipid homeostasis. Regulates export of the SCAP-SREBP complex from the endoplasmic reticulum to the Golgi upon low cholesterol, thereby regulating the processing of sterol regulatory element-binding proteins (SREBPs) SREBF1/SREBP1 and SREBF2/SREBP2. At high sterol concentrations, formation of a ternary complex with INSIG (INSIG1 or INSIG2) leads to mask the ER export signal in SCAP, promoting retention of the complex in the endoplasmic reticulum. Low sterol concentrations trigger release of INSIG, a conformational change in the SSD domain of SCAP, unmasking of the ER export signal, promoting recruitment into COPII-coated vesicles and transport of the SCAP-SREBP to the Golgi: in the Golgi, SREBPs are then processed, releasing the transcription factor fragment of SREBPs from the membrane, its import into the nucleus and up-regulation of LDLR, INSIG1 and the mevalonate pathway. Binds cholesterol via its SSD domain.</text>
</comment>
<dbReference type="GO" id="GO:0032936">
    <property type="term" value="C:SREBP-SCAP complex"/>
    <property type="evidence" value="ECO:0007669"/>
    <property type="project" value="TreeGrafter"/>
</dbReference>
<proteinExistence type="inferred from homology"/>
<evidence type="ECO:0000259" key="23">
    <source>
        <dbReference type="PROSITE" id="PS50156"/>
    </source>
</evidence>
<evidence type="ECO:0000256" key="12">
    <source>
        <dbReference type="ARBA" id="ARBA00023034"/>
    </source>
</evidence>
<dbReference type="EMBL" id="JANBPT010000177">
    <property type="protein sequence ID" value="KAJ1926300.1"/>
    <property type="molecule type" value="Genomic_DNA"/>
</dbReference>
<comment type="subcellular location">
    <subcellularLocation>
        <location evidence="2">Cytoplasmic vesicle</location>
        <location evidence="2">COPII-coated vesicle membrane</location>
        <topology evidence="2">Multi-pass membrane protein</topology>
    </subcellularLocation>
    <subcellularLocation>
        <location evidence="1">Endoplasmic reticulum membrane</location>
        <topology evidence="1">Multi-pass membrane protein</topology>
    </subcellularLocation>
    <subcellularLocation>
        <location evidence="3">Golgi apparatus membrane</location>
        <topology evidence="3">Multi-pass membrane protein</topology>
    </subcellularLocation>
</comment>
<evidence type="ECO:0000256" key="8">
    <source>
        <dbReference type="ARBA" id="ARBA00022692"/>
    </source>
</evidence>
<feature type="transmembrane region" description="Helical" evidence="22">
    <location>
        <begin position="493"/>
        <end position="518"/>
    </location>
</feature>
<keyword evidence="17" id="KW-0325">Glycoprotein</keyword>
<dbReference type="PANTHER" id="PTHR46378:SF1">
    <property type="entry name" value="STEROL REGULATORY ELEMENT-BINDING PROTEIN CLEAVAGE-ACTIVATING PROTEIN"/>
    <property type="match status" value="1"/>
</dbReference>
<feature type="transmembrane region" description="Helical" evidence="22">
    <location>
        <begin position="27"/>
        <end position="50"/>
    </location>
</feature>